<keyword evidence="1" id="KW-1133">Transmembrane helix</keyword>
<sequence length="72" mass="8276">MQINFTDLCNDPFFDEAVSWNSARPVFSDCFCKSALALPSAALLLLFIPYLVYLRSFPSYSVRWTRLFTAKV</sequence>
<reference evidence="3 4" key="1">
    <citation type="submission" date="2016-11" db="UniProtKB">
        <authorList>
            <consortium name="WormBaseParasite"/>
        </authorList>
    </citation>
    <scope>IDENTIFICATION</scope>
</reference>
<proteinExistence type="predicted"/>
<dbReference type="Proteomes" id="UP000095280">
    <property type="component" value="Unplaced"/>
</dbReference>
<keyword evidence="1" id="KW-0472">Membrane</keyword>
<feature type="transmembrane region" description="Helical" evidence="1">
    <location>
        <begin position="35"/>
        <end position="54"/>
    </location>
</feature>
<keyword evidence="1" id="KW-0812">Transmembrane</keyword>
<organism evidence="2 4">
    <name type="scientific">Macrostomum lignano</name>
    <dbReference type="NCBI Taxonomy" id="282301"/>
    <lineage>
        <taxon>Eukaryota</taxon>
        <taxon>Metazoa</taxon>
        <taxon>Spiralia</taxon>
        <taxon>Lophotrochozoa</taxon>
        <taxon>Platyhelminthes</taxon>
        <taxon>Rhabditophora</taxon>
        <taxon>Macrostomorpha</taxon>
        <taxon>Macrostomida</taxon>
        <taxon>Macrostomidae</taxon>
        <taxon>Macrostomum</taxon>
    </lineage>
</organism>
<evidence type="ECO:0000313" key="2">
    <source>
        <dbReference type="Proteomes" id="UP000095280"/>
    </source>
</evidence>
<protein>
    <submittedName>
        <fullName evidence="3 4">Uncharacterized protein</fullName>
    </submittedName>
</protein>
<name>A0A1I8JCE1_9PLAT</name>
<keyword evidence="2" id="KW-1185">Reference proteome</keyword>
<dbReference type="AlphaFoldDB" id="A0A1I8JCE1"/>
<evidence type="ECO:0000313" key="4">
    <source>
        <dbReference type="WBParaSite" id="maker-uti_cns_0046909-snap-gene-0.8-mRNA-1"/>
    </source>
</evidence>
<evidence type="ECO:0000256" key="1">
    <source>
        <dbReference type="SAM" id="Phobius"/>
    </source>
</evidence>
<accession>A0A1I8JCE1</accession>
<dbReference type="WBParaSite" id="maker-uti_cns_0009132-snap-gene-0.5-mRNA-1">
    <property type="protein sequence ID" value="maker-uti_cns_0009132-snap-gene-0.5-mRNA-1"/>
    <property type="gene ID" value="maker-uti_cns_0009132-snap-gene-0.5"/>
</dbReference>
<dbReference type="WBParaSite" id="maker-uti_cns_0046909-snap-gene-0.8-mRNA-1">
    <property type="protein sequence ID" value="maker-uti_cns_0046909-snap-gene-0.8-mRNA-1"/>
    <property type="gene ID" value="maker-uti_cns_0046909-snap-gene-0.8"/>
</dbReference>
<dbReference type="WBParaSite" id="maker-uti_cns_0047551-snap-gene-0.6-mRNA-1">
    <property type="protein sequence ID" value="maker-uti_cns_0047551-snap-gene-0.6-mRNA-1"/>
    <property type="gene ID" value="maker-uti_cns_0047551-snap-gene-0.6"/>
</dbReference>
<evidence type="ECO:0000313" key="3">
    <source>
        <dbReference type="WBParaSite" id="maker-uti_cns_0009132-snap-gene-0.5-mRNA-1"/>
    </source>
</evidence>